<feature type="domain" description="DEAD-box RNA helicase Q" evidence="6">
    <location>
        <begin position="13"/>
        <end position="41"/>
    </location>
</feature>
<dbReference type="PANTHER" id="PTHR47959:SF1">
    <property type="entry name" value="ATP-DEPENDENT RNA HELICASE DBPA"/>
    <property type="match status" value="1"/>
</dbReference>
<name>A0A2X1YFY8_9BURK</name>
<evidence type="ECO:0000259" key="6">
    <source>
        <dbReference type="PROSITE" id="PS51195"/>
    </source>
</evidence>
<dbReference type="EMBL" id="UATH01000009">
    <property type="protein sequence ID" value="SPY31624.1"/>
    <property type="molecule type" value="Genomic_DNA"/>
</dbReference>
<keyword evidence="2 7" id="KW-0378">Hydrolase</keyword>
<evidence type="ECO:0000313" key="8">
    <source>
        <dbReference type="Proteomes" id="UP000250242"/>
    </source>
</evidence>
<keyword evidence="4" id="KW-0067">ATP-binding</keyword>
<dbReference type="InterPro" id="IPR027417">
    <property type="entry name" value="P-loop_NTPase"/>
</dbReference>
<dbReference type="GO" id="GO:0005524">
    <property type="term" value="F:ATP binding"/>
    <property type="evidence" value="ECO:0007669"/>
    <property type="project" value="UniProtKB-KW"/>
</dbReference>
<evidence type="ECO:0000256" key="4">
    <source>
        <dbReference type="ARBA" id="ARBA00022840"/>
    </source>
</evidence>
<organism evidence="7 8">
    <name type="scientific">Oligella urethralis</name>
    <dbReference type="NCBI Taxonomy" id="90245"/>
    <lineage>
        <taxon>Bacteria</taxon>
        <taxon>Pseudomonadati</taxon>
        <taxon>Pseudomonadota</taxon>
        <taxon>Betaproteobacteria</taxon>
        <taxon>Burkholderiales</taxon>
        <taxon>Alcaligenaceae</taxon>
        <taxon>Oligella</taxon>
    </lineage>
</organism>
<dbReference type="Proteomes" id="UP000250242">
    <property type="component" value="Unassembled WGS sequence"/>
</dbReference>
<dbReference type="Gene3D" id="3.40.50.300">
    <property type="entry name" value="P-loop containing nucleotide triphosphate hydrolases"/>
    <property type="match status" value="1"/>
</dbReference>
<evidence type="ECO:0000313" key="7">
    <source>
        <dbReference type="EMBL" id="SPY31624.1"/>
    </source>
</evidence>
<keyword evidence="3 7" id="KW-0347">Helicase</keyword>
<accession>A0A2X1YFY8</accession>
<dbReference type="AlphaFoldDB" id="A0A2X1YFY8"/>
<dbReference type="GO" id="GO:0003724">
    <property type="term" value="F:RNA helicase activity"/>
    <property type="evidence" value="ECO:0007669"/>
    <property type="project" value="UniProtKB-EC"/>
</dbReference>
<dbReference type="InterPro" id="IPR014014">
    <property type="entry name" value="RNA_helicase_DEAD_Q_motif"/>
</dbReference>
<reference evidence="7 8" key="1">
    <citation type="submission" date="2018-06" db="EMBL/GenBank/DDBJ databases">
        <authorList>
            <consortium name="Pathogen Informatics"/>
            <person name="Doyle S."/>
        </authorList>
    </citation>
    <scope>NUCLEOTIDE SEQUENCE [LARGE SCALE GENOMIC DNA]</scope>
    <source>
        <strain evidence="7 8">NCTC11009</strain>
    </source>
</reference>
<evidence type="ECO:0000256" key="5">
    <source>
        <dbReference type="PROSITE-ProRule" id="PRU00552"/>
    </source>
</evidence>
<gene>
    <name evidence="7" type="primary">dbpA_2</name>
    <name evidence="7" type="ORF">NCTC11009_02684</name>
</gene>
<dbReference type="GO" id="GO:0016787">
    <property type="term" value="F:hydrolase activity"/>
    <property type="evidence" value="ECO:0007669"/>
    <property type="project" value="UniProtKB-KW"/>
</dbReference>
<feature type="short sequence motif" description="Q motif" evidence="5">
    <location>
        <begin position="13"/>
        <end position="41"/>
    </location>
</feature>
<dbReference type="PROSITE" id="PS51195">
    <property type="entry name" value="Q_MOTIF"/>
    <property type="match status" value="1"/>
</dbReference>
<evidence type="ECO:0000256" key="2">
    <source>
        <dbReference type="ARBA" id="ARBA00022801"/>
    </source>
</evidence>
<dbReference type="SUPFAM" id="SSF52540">
    <property type="entry name" value="P-loop containing nucleoside triphosphate hydrolases"/>
    <property type="match status" value="1"/>
</dbReference>
<evidence type="ECO:0000256" key="1">
    <source>
        <dbReference type="ARBA" id="ARBA00022741"/>
    </source>
</evidence>
<proteinExistence type="predicted"/>
<dbReference type="InterPro" id="IPR050079">
    <property type="entry name" value="DEAD_box_RNA_helicase"/>
</dbReference>
<dbReference type="GO" id="GO:0005829">
    <property type="term" value="C:cytosol"/>
    <property type="evidence" value="ECO:0007669"/>
    <property type="project" value="TreeGrafter"/>
</dbReference>
<keyword evidence="1" id="KW-0547">Nucleotide-binding</keyword>
<protein>
    <submittedName>
        <fullName evidence="7">ATP-independent RNA helicase dbpA</fullName>
        <ecNumber evidence="7">3.6.4.13</ecNumber>
    </submittedName>
</protein>
<evidence type="ECO:0000256" key="3">
    <source>
        <dbReference type="ARBA" id="ARBA00022806"/>
    </source>
</evidence>
<dbReference type="EC" id="3.6.4.13" evidence="7"/>
<dbReference type="PANTHER" id="PTHR47959">
    <property type="entry name" value="ATP-DEPENDENT RNA HELICASE RHLE-RELATED"/>
    <property type="match status" value="1"/>
</dbReference>
<sequence>MIKNDNSALASTSSFNSLNLSEAQLANLQQLGYEQMTAIQALTLPLALSAQDLIVQAHTGSGKNPGLCLSHTTNTGFEPYRGTGLSALPYA</sequence>